<dbReference type="RefSeq" id="WP_179664287.1">
    <property type="nucleotide sequence ID" value="NZ_JACCBG010000001.1"/>
</dbReference>
<dbReference type="AlphaFoldDB" id="A0A7Y9JBD6"/>
<dbReference type="Gene3D" id="2.30.110.10">
    <property type="entry name" value="Electron Transport, Fmn-binding Protein, Chain A"/>
    <property type="match status" value="1"/>
</dbReference>
<dbReference type="PANTHER" id="PTHR35176:SF6">
    <property type="entry name" value="HEME OXYGENASE HI_0854-RELATED"/>
    <property type="match status" value="1"/>
</dbReference>
<dbReference type="Pfam" id="PF01243">
    <property type="entry name" value="PNPOx_N"/>
    <property type="match status" value="1"/>
</dbReference>
<dbReference type="InterPro" id="IPR011576">
    <property type="entry name" value="Pyridox_Oxase_N"/>
</dbReference>
<dbReference type="EMBL" id="JACCBG010000001">
    <property type="protein sequence ID" value="NYD42682.1"/>
    <property type="molecule type" value="Genomic_DNA"/>
</dbReference>
<evidence type="ECO:0000313" key="3">
    <source>
        <dbReference type="EMBL" id="NYD42682.1"/>
    </source>
</evidence>
<dbReference type="PANTHER" id="PTHR35176">
    <property type="entry name" value="HEME OXYGENASE HI_0854-RELATED"/>
    <property type="match status" value="1"/>
</dbReference>
<dbReference type="InterPro" id="IPR052019">
    <property type="entry name" value="F420H2_bilvrd_red/Heme_oxyg"/>
</dbReference>
<evidence type="ECO:0000313" key="4">
    <source>
        <dbReference type="Proteomes" id="UP000535511"/>
    </source>
</evidence>
<dbReference type="Proteomes" id="UP000535511">
    <property type="component" value="Unassembled WGS sequence"/>
</dbReference>
<organism evidence="3 4">
    <name type="scientific">Nocardioides panaciterrulae</name>
    <dbReference type="NCBI Taxonomy" id="661492"/>
    <lineage>
        <taxon>Bacteria</taxon>
        <taxon>Bacillati</taxon>
        <taxon>Actinomycetota</taxon>
        <taxon>Actinomycetes</taxon>
        <taxon>Propionibacteriales</taxon>
        <taxon>Nocardioidaceae</taxon>
        <taxon>Nocardioides</taxon>
    </lineage>
</organism>
<dbReference type="GO" id="GO:0016627">
    <property type="term" value="F:oxidoreductase activity, acting on the CH-CH group of donors"/>
    <property type="evidence" value="ECO:0007669"/>
    <property type="project" value="TreeGrafter"/>
</dbReference>
<keyword evidence="1" id="KW-0560">Oxidoreductase</keyword>
<sequence length="120" mass="13459">MIPPDLDEFWAEPRLATLGTVRPDGSPHLVPVKAMRQDEAFWVLTRRDSVKVRNVLATGRASLAEHTRTTWVSVEGKARIRYDADLLAAARTAYERRHGNPSTWGDCVLVVEVDRVLHGS</sequence>
<name>A0A7Y9JBD6_9ACTN</name>
<accession>A0A7Y9JBD6</accession>
<dbReference type="GO" id="GO:0070967">
    <property type="term" value="F:coenzyme F420 binding"/>
    <property type="evidence" value="ECO:0007669"/>
    <property type="project" value="TreeGrafter"/>
</dbReference>
<dbReference type="GO" id="GO:0005829">
    <property type="term" value="C:cytosol"/>
    <property type="evidence" value="ECO:0007669"/>
    <property type="project" value="TreeGrafter"/>
</dbReference>
<evidence type="ECO:0000259" key="2">
    <source>
        <dbReference type="Pfam" id="PF01243"/>
    </source>
</evidence>
<comment type="caution">
    <text evidence="3">The sequence shown here is derived from an EMBL/GenBank/DDBJ whole genome shotgun (WGS) entry which is preliminary data.</text>
</comment>
<keyword evidence="4" id="KW-1185">Reference proteome</keyword>
<reference evidence="3 4" key="1">
    <citation type="submission" date="2020-07" db="EMBL/GenBank/DDBJ databases">
        <title>Sequencing the genomes of 1000 actinobacteria strains.</title>
        <authorList>
            <person name="Klenk H.-P."/>
        </authorList>
    </citation>
    <scope>NUCLEOTIDE SEQUENCE [LARGE SCALE GENOMIC DNA]</scope>
    <source>
        <strain evidence="3 4">DSM 21350</strain>
    </source>
</reference>
<protein>
    <submittedName>
        <fullName evidence="3">PPOX class probable F420-dependent enzyme</fullName>
    </submittedName>
</protein>
<dbReference type="InterPro" id="IPR012349">
    <property type="entry name" value="Split_barrel_FMN-bd"/>
</dbReference>
<feature type="domain" description="Pyridoxamine 5'-phosphate oxidase N-terminal" evidence="2">
    <location>
        <begin position="3"/>
        <end position="100"/>
    </location>
</feature>
<evidence type="ECO:0000256" key="1">
    <source>
        <dbReference type="ARBA" id="ARBA00023002"/>
    </source>
</evidence>
<dbReference type="SUPFAM" id="SSF50475">
    <property type="entry name" value="FMN-binding split barrel"/>
    <property type="match status" value="1"/>
</dbReference>
<proteinExistence type="predicted"/>
<gene>
    <name evidence="3" type="ORF">BJZ21_002765</name>
</gene>